<gene>
    <name evidence="6" type="ORF">EVJ47_00475</name>
</gene>
<reference evidence="6 7" key="1">
    <citation type="submission" date="2019-01" db="EMBL/GenBank/DDBJ databases">
        <title>Insights into ecological role of a new deltaproteobacterial order Candidatus Sinidesulfobacterales (Sva0485) by metagenomics and metatranscriptomics.</title>
        <authorList>
            <person name="Tan S."/>
            <person name="Liu J."/>
            <person name="Fang Y."/>
            <person name="Hedlund B.P."/>
            <person name="Lian Z.H."/>
            <person name="Huang L.Y."/>
            <person name="Li J.T."/>
            <person name="Huang L.N."/>
            <person name="Li W.J."/>
            <person name="Jiang H.C."/>
            <person name="Dong H.L."/>
            <person name="Shu W.S."/>
        </authorList>
    </citation>
    <scope>NUCLEOTIDE SEQUENCE [LARGE SCALE GENOMIC DNA]</scope>
    <source>
        <strain evidence="6">AP3</strain>
    </source>
</reference>
<evidence type="ECO:0000313" key="6">
    <source>
        <dbReference type="EMBL" id="RZD14796.1"/>
    </source>
</evidence>
<keyword evidence="3 6" id="KW-0808">Transferase</keyword>
<dbReference type="Pfam" id="PF00535">
    <property type="entry name" value="Glycos_transf_2"/>
    <property type="match status" value="1"/>
</dbReference>
<dbReference type="CDD" id="cd06423">
    <property type="entry name" value="CESA_like"/>
    <property type="match status" value="1"/>
</dbReference>
<organism evidence="6 7">
    <name type="scientific">Candidatus Acidulodesulfobacterium ferriphilum</name>
    <dbReference type="NCBI Taxonomy" id="2597223"/>
    <lineage>
        <taxon>Bacteria</taxon>
        <taxon>Deltaproteobacteria</taxon>
        <taxon>Candidatus Acidulodesulfobacterales</taxon>
        <taxon>Candidatus Acidulodesulfobacterium</taxon>
    </lineage>
</organism>
<feature type="transmembrane region" description="Helical" evidence="4">
    <location>
        <begin position="6"/>
        <end position="24"/>
    </location>
</feature>
<dbReference type="PANTHER" id="PTHR43630">
    <property type="entry name" value="POLY-BETA-1,6-N-ACETYL-D-GLUCOSAMINE SYNTHASE"/>
    <property type="match status" value="1"/>
</dbReference>
<keyword evidence="4" id="KW-0472">Membrane</keyword>
<dbReference type="InterPro" id="IPR001173">
    <property type="entry name" value="Glyco_trans_2-like"/>
</dbReference>
<keyword evidence="4" id="KW-1133">Transmembrane helix</keyword>
<keyword evidence="2" id="KW-0328">Glycosyltransferase</keyword>
<accession>A0A519BC05</accession>
<feature type="transmembrane region" description="Helical" evidence="4">
    <location>
        <begin position="340"/>
        <end position="358"/>
    </location>
</feature>
<feature type="domain" description="Glycosyltransferase 2-like" evidence="5">
    <location>
        <begin position="54"/>
        <end position="221"/>
    </location>
</feature>
<dbReference type="PANTHER" id="PTHR43630:SF1">
    <property type="entry name" value="POLY-BETA-1,6-N-ACETYL-D-GLUCOSAMINE SYNTHASE"/>
    <property type="match status" value="1"/>
</dbReference>
<keyword evidence="4" id="KW-0812">Transmembrane</keyword>
<dbReference type="Proteomes" id="UP000320813">
    <property type="component" value="Unassembled WGS sequence"/>
</dbReference>
<comment type="similarity">
    <text evidence="1">Belongs to the glycosyltransferase 2 family.</text>
</comment>
<evidence type="ECO:0000259" key="5">
    <source>
        <dbReference type="Pfam" id="PF00535"/>
    </source>
</evidence>
<dbReference type="SUPFAM" id="SSF53448">
    <property type="entry name" value="Nucleotide-diphospho-sugar transferases"/>
    <property type="match status" value="1"/>
</dbReference>
<evidence type="ECO:0000313" key="7">
    <source>
        <dbReference type="Proteomes" id="UP000320813"/>
    </source>
</evidence>
<dbReference type="EMBL" id="SGBD01000001">
    <property type="protein sequence ID" value="RZD14796.1"/>
    <property type="molecule type" value="Genomic_DNA"/>
</dbReference>
<evidence type="ECO:0000256" key="4">
    <source>
        <dbReference type="SAM" id="Phobius"/>
    </source>
</evidence>
<dbReference type="GO" id="GO:0016757">
    <property type="term" value="F:glycosyltransferase activity"/>
    <property type="evidence" value="ECO:0007669"/>
    <property type="project" value="UniProtKB-KW"/>
</dbReference>
<proteinExistence type="inferred from homology"/>
<sequence length="427" mass="49527">MVVLIIALKIYMLFVIFVMVIYALRHNFFTFNRVFGEQKMYYQDIIDSEFTMISVMIPMYNEEKTASHILDLLIKSDYPMSKIEIIPIDDRSTDKTKEIIDSYALKYPFIKPIHRESENRGKVPAINEALNIAKGEIILVFDADYLPGKGLLKDLTAAFKDPKVCGVMGRVMLINTGKNLLTRMLDLERTGGYQVDQQARYNLGLIPQYGGTVGGFRRELVISIGGFDEKILAEDTELTFNLFIKGWDVAYANRLECYEEAPEEWRTRANQIKRWSRGHNRVMFKYLIPVITTKHLNFYQKLDGVLLLFVYFIPVIFLLGILDSIVLFFMGEMNITNYAIIYLLVGGYVTFGSFAPFYEIGIGAFLDRTSYRMRLLPFFFFIFVFNVWFISQGFIESVIDVISLRKVTWHKTKRYRKEPSVQEAAAK</sequence>
<dbReference type="AlphaFoldDB" id="A0A519BC05"/>
<evidence type="ECO:0000256" key="1">
    <source>
        <dbReference type="ARBA" id="ARBA00006739"/>
    </source>
</evidence>
<dbReference type="InterPro" id="IPR029044">
    <property type="entry name" value="Nucleotide-diphossugar_trans"/>
</dbReference>
<evidence type="ECO:0000256" key="3">
    <source>
        <dbReference type="ARBA" id="ARBA00022679"/>
    </source>
</evidence>
<evidence type="ECO:0000256" key="2">
    <source>
        <dbReference type="ARBA" id="ARBA00022676"/>
    </source>
</evidence>
<feature type="transmembrane region" description="Helical" evidence="4">
    <location>
        <begin position="305"/>
        <end position="328"/>
    </location>
</feature>
<feature type="transmembrane region" description="Helical" evidence="4">
    <location>
        <begin position="378"/>
        <end position="404"/>
    </location>
</feature>
<comment type="caution">
    <text evidence="6">The sequence shown here is derived from an EMBL/GenBank/DDBJ whole genome shotgun (WGS) entry which is preliminary data.</text>
</comment>
<dbReference type="Gene3D" id="3.90.550.10">
    <property type="entry name" value="Spore Coat Polysaccharide Biosynthesis Protein SpsA, Chain A"/>
    <property type="match status" value="1"/>
</dbReference>
<protein>
    <submittedName>
        <fullName evidence="6">Glycosyltransferase family 2 protein</fullName>
    </submittedName>
</protein>
<name>A0A519BC05_9DELT</name>